<sequence>MCSLITCTKLTVLLRRCNRTFKNDIPISQENDPVASCNRNILSFLPEWAQVHL</sequence>
<dbReference type="AlphaFoldDB" id="A0A0A9GVI9"/>
<name>A0A0A9GVI9_ARUDO</name>
<accession>A0A0A9GVI9</accession>
<organism evidence="1">
    <name type="scientific">Arundo donax</name>
    <name type="common">Giant reed</name>
    <name type="synonym">Donax arundinaceus</name>
    <dbReference type="NCBI Taxonomy" id="35708"/>
    <lineage>
        <taxon>Eukaryota</taxon>
        <taxon>Viridiplantae</taxon>
        <taxon>Streptophyta</taxon>
        <taxon>Embryophyta</taxon>
        <taxon>Tracheophyta</taxon>
        <taxon>Spermatophyta</taxon>
        <taxon>Magnoliopsida</taxon>
        <taxon>Liliopsida</taxon>
        <taxon>Poales</taxon>
        <taxon>Poaceae</taxon>
        <taxon>PACMAD clade</taxon>
        <taxon>Arundinoideae</taxon>
        <taxon>Arundineae</taxon>
        <taxon>Arundo</taxon>
    </lineage>
</organism>
<proteinExistence type="predicted"/>
<reference evidence="1" key="1">
    <citation type="submission" date="2014-09" db="EMBL/GenBank/DDBJ databases">
        <authorList>
            <person name="Magalhaes I.L.F."/>
            <person name="Oliveira U."/>
            <person name="Santos F.R."/>
            <person name="Vidigal T.H.D.A."/>
            <person name="Brescovit A.D."/>
            <person name="Santos A.J."/>
        </authorList>
    </citation>
    <scope>NUCLEOTIDE SEQUENCE</scope>
    <source>
        <tissue evidence="1">Shoot tissue taken approximately 20 cm above the soil surface</tissue>
    </source>
</reference>
<protein>
    <submittedName>
        <fullName evidence="1">Uncharacterized protein</fullName>
    </submittedName>
</protein>
<dbReference type="EMBL" id="GBRH01170342">
    <property type="protein sequence ID" value="JAE27554.1"/>
    <property type="molecule type" value="Transcribed_RNA"/>
</dbReference>
<reference evidence="1" key="2">
    <citation type="journal article" date="2015" name="Data Brief">
        <title>Shoot transcriptome of the giant reed, Arundo donax.</title>
        <authorList>
            <person name="Barrero R.A."/>
            <person name="Guerrero F.D."/>
            <person name="Moolhuijzen P."/>
            <person name="Goolsby J.A."/>
            <person name="Tidwell J."/>
            <person name="Bellgard S.E."/>
            <person name="Bellgard M.I."/>
        </authorList>
    </citation>
    <scope>NUCLEOTIDE SEQUENCE</scope>
    <source>
        <tissue evidence="1">Shoot tissue taken approximately 20 cm above the soil surface</tissue>
    </source>
</reference>
<evidence type="ECO:0000313" key="1">
    <source>
        <dbReference type="EMBL" id="JAE27554.1"/>
    </source>
</evidence>